<dbReference type="EMBL" id="FXXI01000006">
    <property type="protein sequence ID" value="SMS01660.1"/>
    <property type="molecule type" value="Genomic_DNA"/>
</dbReference>
<evidence type="ECO:0000313" key="4">
    <source>
        <dbReference type="Proteomes" id="UP001283366"/>
    </source>
</evidence>
<dbReference type="AlphaFoldDB" id="A0A1Y6IXW0"/>
<dbReference type="Proteomes" id="UP001283366">
    <property type="component" value="Unassembled WGS sequence"/>
</dbReference>
<name>A0A1Y6IXW0_9VIBR</name>
<dbReference type="Proteomes" id="UP000196125">
    <property type="component" value="Unassembled WGS sequence"/>
</dbReference>
<dbReference type="SUPFAM" id="SSF56935">
    <property type="entry name" value="Porins"/>
    <property type="match status" value="1"/>
</dbReference>
<dbReference type="EMBL" id="JAWRCO010000002">
    <property type="protein sequence ID" value="MDW6004898.1"/>
    <property type="molecule type" value="Genomic_DNA"/>
</dbReference>
<evidence type="ECO:0008006" key="5">
    <source>
        <dbReference type="Google" id="ProtNLM"/>
    </source>
</evidence>
<organism evidence="2 3">
    <name type="scientific">Vibrio mangrovi</name>
    <dbReference type="NCBI Taxonomy" id="474394"/>
    <lineage>
        <taxon>Bacteria</taxon>
        <taxon>Pseudomonadati</taxon>
        <taxon>Pseudomonadota</taxon>
        <taxon>Gammaproteobacteria</taxon>
        <taxon>Vibrionales</taxon>
        <taxon>Vibrionaceae</taxon>
        <taxon>Vibrio</taxon>
    </lineage>
</organism>
<dbReference type="OrthoDB" id="197869at2"/>
<evidence type="ECO:0000313" key="1">
    <source>
        <dbReference type="EMBL" id="MDW6004898.1"/>
    </source>
</evidence>
<proteinExistence type="predicted"/>
<keyword evidence="4" id="KW-1185">Reference proteome</keyword>
<evidence type="ECO:0000313" key="2">
    <source>
        <dbReference type="EMBL" id="SMS01660.1"/>
    </source>
</evidence>
<accession>A0A1Y6IXW0</accession>
<reference evidence="2 3" key="1">
    <citation type="submission" date="2017-05" db="EMBL/GenBank/DDBJ databases">
        <authorList>
            <person name="Song R."/>
            <person name="Chenine A.L."/>
            <person name="Ruprecht R.M."/>
        </authorList>
    </citation>
    <scope>NUCLEOTIDE SEQUENCE [LARGE SCALE GENOMIC DNA]</scope>
    <source>
        <strain evidence="2 3">CECT 7927</strain>
    </source>
</reference>
<dbReference type="RefSeq" id="WP_087481698.1">
    <property type="nucleotide sequence ID" value="NZ_AP024884.1"/>
</dbReference>
<gene>
    <name evidence="1" type="ORF">SBX37_18730</name>
    <name evidence="2" type="ORF">VIM7927_02964</name>
</gene>
<protein>
    <recommendedName>
        <fullName evidence="5">Porin domain-containing protein</fullName>
    </recommendedName>
</protein>
<evidence type="ECO:0000313" key="3">
    <source>
        <dbReference type="Proteomes" id="UP000196125"/>
    </source>
</evidence>
<sequence length="408" mass="46182">MMLSFFDIKCRRRYQGVSRVTGLFASILSLLPLTGHANTDEALSFSGFGRITAGYLDTSQAKYMGYADRLSLKPETLLGLQTSYDLSSTFSATIQGVLRTQRSADDELINWAYLSWQPGDNLLLKGGRLQTPFFVLSDVLDVGYAYPWISAPQQVYNSWLFPTYNGVDLSWGHSTDTFDSSLETYIGQYSGTHETNYGSTEYDVRIFGGLIARVDINNLTLRLSHHRGKVQLDKQELTQLQTSLETAGYTQTARTLNQTHWINVEEAAVSYETLDYFLRTEWVMINPQQTYLIANIQNYYVSAGYNMNPLTFYATFAQSRVKYQSYPNEVPVSAGALYDAVAALKSRSQDNLISWTFGTRWDIRPKIAFKAEVTLLDGKPGENAFFSSIQDGFNRNANLYKISLEWVF</sequence>
<reference evidence="1 4" key="2">
    <citation type="submission" date="2023-11" db="EMBL/GenBank/DDBJ databases">
        <title>Plant-associative lifestyle of Vibrio porteresiae and its evolutionary dynamics.</title>
        <authorList>
            <person name="Rameshkumar N."/>
            <person name="Kirti K."/>
        </authorList>
    </citation>
    <scope>NUCLEOTIDE SEQUENCE [LARGE SCALE GENOMIC DNA]</scope>
    <source>
        <strain evidence="1 4">MSSRF38</strain>
    </source>
</reference>